<dbReference type="Pfam" id="PF00643">
    <property type="entry name" value="zf-B_box"/>
    <property type="match status" value="2"/>
</dbReference>
<dbReference type="OMA" id="FRDSEEW"/>
<organism evidence="5 6">
    <name type="scientific">Gonapodya prolifera (strain JEL478)</name>
    <name type="common">Monoblepharis prolifera</name>
    <dbReference type="NCBI Taxonomy" id="1344416"/>
    <lineage>
        <taxon>Eukaryota</taxon>
        <taxon>Fungi</taxon>
        <taxon>Fungi incertae sedis</taxon>
        <taxon>Chytridiomycota</taxon>
        <taxon>Chytridiomycota incertae sedis</taxon>
        <taxon>Monoblepharidomycetes</taxon>
        <taxon>Monoblepharidales</taxon>
        <taxon>Gonapodyaceae</taxon>
        <taxon>Gonapodya</taxon>
    </lineage>
</organism>
<protein>
    <recommendedName>
        <fullName evidence="4">B box-type domain-containing protein</fullName>
    </recommendedName>
</protein>
<dbReference type="InterPro" id="IPR049808">
    <property type="entry name" value="CONSTANS-like_Bbox1"/>
</dbReference>
<dbReference type="Proteomes" id="UP000070544">
    <property type="component" value="Unassembled WGS sequence"/>
</dbReference>
<keyword evidence="6" id="KW-1185">Reference proteome</keyword>
<dbReference type="InterPro" id="IPR047153">
    <property type="entry name" value="TRIM45/56/19-like"/>
</dbReference>
<dbReference type="PANTHER" id="PTHR25462">
    <property type="entry name" value="BONUS, ISOFORM C-RELATED"/>
    <property type="match status" value="1"/>
</dbReference>
<dbReference type="PANTHER" id="PTHR25462:SF229">
    <property type="entry name" value="TRANSCRIPTION INTERMEDIARY FACTOR 1-BETA"/>
    <property type="match status" value="1"/>
</dbReference>
<evidence type="ECO:0000256" key="3">
    <source>
        <dbReference type="PROSITE-ProRule" id="PRU00024"/>
    </source>
</evidence>
<proteinExistence type="predicted"/>
<dbReference type="OrthoDB" id="153872at2759"/>
<accession>A0A139AT26</accession>
<dbReference type="GO" id="GO:0008270">
    <property type="term" value="F:zinc ion binding"/>
    <property type="evidence" value="ECO:0007669"/>
    <property type="project" value="UniProtKB-KW"/>
</dbReference>
<dbReference type="Gene3D" id="3.30.160.60">
    <property type="entry name" value="Classic Zinc Finger"/>
    <property type="match status" value="1"/>
</dbReference>
<dbReference type="SUPFAM" id="SSF57845">
    <property type="entry name" value="B-box zinc-binding domain"/>
    <property type="match status" value="1"/>
</dbReference>
<evidence type="ECO:0000313" key="5">
    <source>
        <dbReference type="EMBL" id="KXS19890.1"/>
    </source>
</evidence>
<dbReference type="SMART" id="SM00336">
    <property type="entry name" value="BBOX"/>
    <property type="match status" value="2"/>
</dbReference>
<keyword evidence="3" id="KW-0863">Zinc-finger</keyword>
<evidence type="ECO:0000259" key="4">
    <source>
        <dbReference type="PROSITE" id="PS50119"/>
    </source>
</evidence>
<name>A0A139AT26_GONPJ</name>
<evidence type="ECO:0000256" key="1">
    <source>
        <dbReference type="ARBA" id="ARBA00022723"/>
    </source>
</evidence>
<gene>
    <name evidence="5" type="ORF">M427DRAFT_504927</name>
</gene>
<sequence>MNTAHAAPLTPIPPSSVLFSELQYSLRVELKATTAQIVTAHLVANSHAKKQFERNYSNGLTLKTWVEVGQLKKAGLEFAPQGYTLAVGERGARFSFGRLKLDPGNTQKNAVASSRLHKLLLVEVAVGRARVLPKKLAEGPLPTLPTGYTSFIVTNEGSATFEYIITKTSQVLPVCLAEVEFDPEAEKKSREKPSCDNCEATKASVYCAADNANLCSDCDSLLHAAKLTRRHNRVSLEQNVVVFGNCQSHGDKPVEFYCHQCHLPVCVVCKMTGSHSVGDAASHKLLRLDEAYQAVIAETALPDKALIQRKTKIDNHISMLEDRAKAVHSMAEALRSQIDQIYKCACHELDDIVMNKLDTLRGDELELRRQIAEIDRLDDFVGYQKKQPTQFLLSYSQLQQQKSELHDFRYFREKIDVQCDTKVKSLVYSTQLRCTKSPL</sequence>
<dbReference type="AlphaFoldDB" id="A0A139AT26"/>
<evidence type="ECO:0000256" key="2">
    <source>
        <dbReference type="ARBA" id="ARBA00022833"/>
    </source>
</evidence>
<dbReference type="EMBL" id="KQ965737">
    <property type="protein sequence ID" value="KXS19890.1"/>
    <property type="molecule type" value="Genomic_DNA"/>
</dbReference>
<reference evidence="5 6" key="1">
    <citation type="journal article" date="2015" name="Genome Biol. Evol.">
        <title>Phylogenomic analyses indicate that early fungi evolved digesting cell walls of algal ancestors of land plants.</title>
        <authorList>
            <person name="Chang Y."/>
            <person name="Wang S."/>
            <person name="Sekimoto S."/>
            <person name="Aerts A.L."/>
            <person name="Choi C."/>
            <person name="Clum A."/>
            <person name="LaButti K.M."/>
            <person name="Lindquist E.A."/>
            <person name="Yee Ngan C."/>
            <person name="Ohm R.A."/>
            <person name="Salamov A.A."/>
            <person name="Grigoriev I.V."/>
            <person name="Spatafora J.W."/>
            <person name="Berbee M.L."/>
        </authorList>
    </citation>
    <scope>NUCLEOTIDE SEQUENCE [LARGE SCALE GENOMIC DNA]</scope>
    <source>
        <strain evidence="5 6">JEL478</strain>
    </source>
</reference>
<dbReference type="GO" id="GO:0061630">
    <property type="term" value="F:ubiquitin protein ligase activity"/>
    <property type="evidence" value="ECO:0007669"/>
    <property type="project" value="TreeGrafter"/>
</dbReference>
<dbReference type="InterPro" id="IPR000315">
    <property type="entry name" value="Znf_B-box"/>
</dbReference>
<dbReference type="GO" id="GO:0006513">
    <property type="term" value="P:protein monoubiquitination"/>
    <property type="evidence" value="ECO:0007669"/>
    <property type="project" value="TreeGrafter"/>
</dbReference>
<keyword evidence="1" id="KW-0479">Metal-binding</keyword>
<feature type="domain" description="B box-type" evidence="4">
    <location>
        <begin position="190"/>
        <end position="236"/>
    </location>
</feature>
<dbReference type="CDD" id="cd19821">
    <property type="entry name" value="Bbox1_BBX-like"/>
    <property type="match status" value="1"/>
</dbReference>
<dbReference type="CDD" id="cd19756">
    <property type="entry name" value="Bbox2"/>
    <property type="match status" value="1"/>
</dbReference>
<keyword evidence="2" id="KW-0862">Zinc</keyword>
<dbReference type="STRING" id="1344416.A0A139AT26"/>
<feature type="domain" description="B box-type" evidence="4">
    <location>
        <begin position="246"/>
        <end position="288"/>
    </location>
</feature>
<dbReference type="PROSITE" id="PS50119">
    <property type="entry name" value="ZF_BBOX"/>
    <property type="match status" value="2"/>
</dbReference>
<evidence type="ECO:0000313" key="6">
    <source>
        <dbReference type="Proteomes" id="UP000070544"/>
    </source>
</evidence>